<reference evidence="2 3" key="1">
    <citation type="submission" date="2023-05" db="EMBL/GenBank/DDBJ databases">
        <title>Streptomyces fuscus sp. nov., a brown-black pigment producing actinomyces isolated from dry sand of Sea duck farm.</title>
        <authorList>
            <person name="Xie J."/>
            <person name="Shen N."/>
        </authorList>
    </citation>
    <scope>NUCLEOTIDE SEQUENCE [LARGE SCALE GENOMIC DNA]</scope>
    <source>
        <strain evidence="2 3">GXMU-J15</strain>
    </source>
</reference>
<evidence type="ECO:0008006" key="4">
    <source>
        <dbReference type="Google" id="ProtNLM"/>
    </source>
</evidence>
<sequence length="78" mass="8170">MLRHEFQPGRLVAGTFLTLAGVLFAGDAGGAWDTPWFVIVPLVVGGLFLAGATGLLVRGIRRRSGTRPEAGAGRRAPL</sequence>
<evidence type="ECO:0000256" key="1">
    <source>
        <dbReference type="SAM" id="Phobius"/>
    </source>
</evidence>
<protein>
    <recommendedName>
        <fullName evidence="4">Integral membrane protein</fullName>
    </recommendedName>
</protein>
<feature type="transmembrane region" description="Helical" evidence="1">
    <location>
        <begin position="35"/>
        <end position="57"/>
    </location>
</feature>
<gene>
    <name evidence="2" type="ORF">QNN03_14855</name>
</gene>
<dbReference type="RefSeq" id="WP_093723725.1">
    <property type="nucleotide sequence ID" value="NZ_JASJUS010000012.1"/>
</dbReference>
<evidence type="ECO:0000313" key="2">
    <source>
        <dbReference type="EMBL" id="MDL2077718.1"/>
    </source>
</evidence>
<keyword evidence="1" id="KW-1133">Transmembrane helix</keyword>
<evidence type="ECO:0000313" key="3">
    <source>
        <dbReference type="Proteomes" id="UP001241926"/>
    </source>
</evidence>
<dbReference type="Proteomes" id="UP001241926">
    <property type="component" value="Unassembled WGS sequence"/>
</dbReference>
<keyword evidence="1" id="KW-0812">Transmembrane</keyword>
<dbReference type="EMBL" id="JASJUS010000012">
    <property type="protein sequence ID" value="MDL2077718.1"/>
    <property type="molecule type" value="Genomic_DNA"/>
</dbReference>
<keyword evidence="3" id="KW-1185">Reference proteome</keyword>
<comment type="caution">
    <text evidence="2">The sequence shown here is derived from an EMBL/GenBank/DDBJ whole genome shotgun (WGS) entry which is preliminary data.</text>
</comment>
<organism evidence="2 3">
    <name type="scientific">Streptomyces fuscus</name>
    <dbReference type="NCBI Taxonomy" id="3048495"/>
    <lineage>
        <taxon>Bacteria</taxon>
        <taxon>Bacillati</taxon>
        <taxon>Actinomycetota</taxon>
        <taxon>Actinomycetes</taxon>
        <taxon>Kitasatosporales</taxon>
        <taxon>Streptomycetaceae</taxon>
        <taxon>Streptomyces</taxon>
    </lineage>
</organism>
<accession>A0ABT7IYN6</accession>
<proteinExistence type="predicted"/>
<keyword evidence="1" id="KW-0472">Membrane</keyword>
<name>A0ABT7IYN6_9ACTN</name>